<comment type="subcellular location">
    <subcellularLocation>
        <location evidence="1">Mitochondrion</location>
    </subcellularLocation>
</comment>
<dbReference type="PANTHER" id="PTHR28554:SF1">
    <property type="entry name" value="LARGE RIBOSOMAL SUBUNIT PROTEIN ML45"/>
    <property type="match status" value="1"/>
</dbReference>
<dbReference type="GO" id="GO:0005739">
    <property type="term" value="C:mitochondrion"/>
    <property type="evidence" value="ECO:0007669"/>
    <property type="project" value="UniProtKB-SubCell"/>
</dbReference>
<accession>A0A816NL10</accession>
<organism evidence="4">
    <name type="scientific">Brassica napus</name>
    <name type="common">Rape</name>
    <dbReference type="NCBI Taxonomy" id="3708"/>
    <lineage>
        <taxon>Eukaryota</taxon>
        <taxon>Viridiplantae</taxon>
        <taxon>Streptophyta</taxon>
        <taxon>Embryophyta</taxon>
        <taxon>Tracheophyta</taxon>
        <taxon>Spermatophyta</taxon>
        <taxon>Magnoliopsida</taxon>
        <taxon>eudicotyledons</taxon>
        <taxon>Gunneridae</taxon>
        <taxon>Pentapetalae</taxon>
        <taxon>rosids</taxon>
        <taxon>malvids</taxon>
        <taxon>Brassicales</taxon>
        <taxon>Brassicaceae</taxon>
        <taxon>Brassiceae</taxon>
        <taxon>Brassica</taxon>
    </lineage>
</organism>
<evidence type="ECO:0000256" key="3">
    <source>
        <dbReference type="ARBA" id="ARBA00023128"/>
    </source>
</evidence>
<sequence length="83" mass="9868">MRATKHICFRLQRCFKRSGWKTTKEDFIRELRSAYAIAKLRKTGYSKKKLYIEALELYKEKFEAYDSKGNVVAGDKKKRQSIL</sequence>
<gene>
    <name evidence="4" type="ORF">DARMORV10_A09P05250.1</name>
</gene>
<name>A0A816NL10_BRANA</name>
<dbReference type="AlphaFoldDB" id="A0A816NL10"/>
<dbReference type="EMBL" id="HG994363">
    <property type="protein sequence ID" value="CAF2036116.1"/>
    <property type="molecule type" value="Genomic_DNA"/>
</dbReference>
<keyword evidence="3" id="KW-0496">Mitochondrion</keyword>
<dbReference type="Proteomes" id="UP001295469">
    <property type="component" value="Chromosome A09"/>
</dbReference>
<proteinExistence type="predicted"/>
<reference evidence="4" key="1">
    <citation type="submission" date="2021-01" db="EMBL/GenBank/DDBJ databases">
        <authorList>
            <consortium name="Genoscope - CEA"/>
            <person name="William W."/>
        </authorList>
    </citation>
    <scope>NUCLEOTIDE SEQUENCE</scope>
</reference>
<dbReference type="PANTHER" id="PTHR28554">
    <property type="entry name" value="39S RIBOSOMAL PROTEIN L45, MITOCHONDRIAL"/>
    <property type="match status" value="1"/>
</dbReference>
<evidence type="ECO:0000313" key="4">
    <source>
        <dbReference type="EMBL" id="CAF2036116.1"/>
    </source>
</evidence>
<protein>
    <submittedName>
        <fullName evidence="4">(rape) hypothetical protein</fullName>
    </submittedName>
</protein>
<evidence type="ECO:0000256" key="2">
    <source>
        <dbReference type="ARBA" id="ARBA00022946"/>
    </source>
</evidence>
<evidence type="ECO:0000256" key="1">
    <source>
        <dbReference type="ARBA" id="ARBA00004173"/>
    </source>
</evidence>
<keyword evidence="2" id="KW-0809">Transit peptide</keyword>
<dbReference type="InterPro" id="IPR051975">
    <property type="entry name" value="mtLSU_mL45"/>
</dbReference>